<feature type="compositionally biased region" description="Basic and acidic residues" evidence="1">
    <location>
        <begin position="881"/>
        <end position="892"/>
    </location>
</feature>
<comment type="caution">
    <text evidence="3">The sequence shown here is derived from an EMBL/GenBank/DDBJ whole genome shotgun (WGS) entry which is preliminary data.</text>
</comment>
<feature type="compositionally biased region" description="Low complexity" evidence="1">
    <location>
        <begin position="639"/>
        <end position="649"/>
    </location>
</feature>
<keyword evidence="4" id="KW-1185">Reference proteome</keyword>
<feature type="region of interest" description="Disordered" evidence="1">
    <location>
        <begin position="991"/>
        <end position="1028"/>
    </location>
</feature>
<evidence type="ECO:0000313" key="3">
    <source>
        <dbReference type="EMBL" id="TPX52276.1"/>
    </source>
</evidence>
<feature type="compositionally biased region" description="Basic and acidic residues" evidence="1">
    <location>
        <begin position="485"/>
        <end position="494"/>
    </location>
</feature>
<sequence length="1132" mass="123232">MSRSKLESDNLNHISFPLQIRMLSKAVVALLAASSAALVSADDRLGGYSGEKYAADTYKDGAYNTEYMVKNDGYVSDKAPGIIYDKVDYRPESMDKHYNGSWAPTNIDPCRRTFSTLSSKKYISGYLYLRHSHRHYNVDPSTGRIDPSASNDAGALNVEYTQTEKPDSETILLAAEACGLALMPRPTLPAKDGMWCKYWVEHVGLTMRLWRVPEDVAALPYANAPNADVLAGMELAPHKNIISLVKLVNPYPFSLSVAHIEADIIPMNEALQRLSLEQPPPPIPIQANSWVASIRLAIYELARLSEYFTLTIMKDPPFYRIWHDRQLMPFTNKLANGSKPTKNTGSLQAMFGKSHEWRNYYAVVSSVQVPLGTVPTAGTGSLPSKAAEGASTAEKKKNKKLFRLSAEQHMVYVGQLLLYEKKSDARPVKKVVQISESYLIWPNSAAMGDLSDAANVLRVEGIVIDEKNDRRSSVLHIDISAKPAPDKKLRRSDSSESLASSKSSLPIPSDAKPETFYLRFADSWDACQWNAAFMANFHTDADLYERDRQLREGELGLAADKLPSNDGNSSRSSSPGLSLMHQDSLPHLPPSEVNSMNNKGSSTPSLIPPANKNDKSNRNGVVGGSSGVIQPDAIEIMGTSTVTPSSSSSDAGLENSTDSLRNPGSIPNWMGSYPEPHEESRWGLLYLRASEVCNLSMAGVSTCDAVREFGMTLKDKRRHQENNDMAKWNMSVKRDRAQRRASEWHEAETKASHLLRWLATQGIPVSVNDTPNSDAGGSGPQQQVHHNEFVSHPVFPDTVFIRAPTNERPYGMTTVDLNPSLELSNAYSKRDAVDEVEANTKNIQSTSPTASTERKMHDEMVVAPERKLGLSLPPPMAPPRVSRDVISGKKGQEASSMIVEKPSSVSHSVSKPETQASSLDKSLPATPVSRNADIDTGSAEEGDSIVAGQLSRPPPRVYSRLSSAPKAACEFFSSTNSDIVTTQSDAPVRFDNTTVSSNNANRSSGSSNSPHVEARPTLKSSIGSKPVLNGNNSTHGIFPSLPQVDLLSPLVVDGVSTPPAQTPSIRDDPLHGDTLITSGDGQNGSSHDNDSTASPTSAEDLKAQPSMEVVHSFGKNADWKETFGVVARGEVL</sequence>
<name>A0A507DL76_9FUNG</name>
<protein>
    <recommendedName>
        <fullName evidence="2">Skg3/CAF120-like PH-like domain-containing protein</fullName>
    </recommendedName>
</protein>
<dbReference type="AlphaFoldDB" id="A0A507DL76"/>
<evidence type="ECO:0000313" key="4">
    <source>
        <dbReference type="Proteomes" id="UP000317494"/>
    </source>
</evidence>
<feature type="compositionally biased region" description="Polar residues" evidence="1">
    <location>
        <begin position="592"/>
        <end position="605"/>
    </location>
</feature>
<feature type="compositionally biased region" description="Low complexity" evidence="1">
    <location>
        <begin position="562"/>
        <end position="578"/>
    </location>
</feature>
<feature type="domain" description="Skg3/CAF120-like PH-like" evidence="2">
    <location>
        <begin position="341"/>
        <end position="472"/>
    </location>
</feature>
<dbReference type="Pfam" id="PF25381">
    <property type="entry name" value="PH_26"/>
    <property type="match status" value="1"/>
</dbReference>
<feature type="region of interest" description="Disordered" evidence="1">
    <location>
        <begin position="1055"/>
        <end position="1104"/>
    </location>
</feature>
<accession>A0A507DL76</accession>
<feature type="region of interest" description="Disordered" evidence="1">
    <location>
        <begin position="485"/>
        <end position="506"/>
    </location>
</feature>
<feature type="compositionally biased region" description="Low complexity" evidence="1">
    <location>
        <begin position="900"/>
        <end position="913"/>
    </location>
</feature>
<dbReference type="EMBL" id="QEAN01000040">
    <property type="protein sequence ID" value="TPX52276.1"/>
    <property type="molecule type" value="Genomic_DNA"/>
</dbReference>
<reference evidence="3 4" key="1">
    <citation type="journal article" date="2019" name="Sci. Rep.">
        <title>Comparative genomics of chytrid fungi reveal insights into the obligate biotrophic and pathogenic lifestyle of Synchytrium endobioticum.</title>
        <authorList>
            <person name="van de Vossenberg B.T.L.H."/>
            <person name="Warris S."/>
            <person name="Nguyen H.D.T."/>
            <person name="van Gent-Pelzer M.P.E."/>
            <person name="Joly D.L."/>
            <person name="van de Geest H.C."/>
            <person name="Bonants P.J.M."/>
            <person name="Smith D.S."/>
            <person name="Levesque C.A."/>
            <person name="van der Lee T.A.J."/>
        </authorList>
    </citation>
    <scope>NUCLEOTIDE SEQUENCE [LARGE SCALE GENOMIC DNA]</scope>
    <source>
        <strain evidence="3 4">MB42</strain>
    </source>
</reference>
<evidence type="ECO:0000256" key="1">
    <source>
        <dbReference type="SAM" id="MobiDB-lite"/>
    </source>
</evidence>
<dbReference type="VEuPathDB" id="FungiDB:SeMB42_g01521"/>
<feature type="region of interest" description="Disordered" evidence="1">
    <location>
        <begin position="869"/>
        <end position="960"/>
    </location>
</feature>
<evidence type="ECO:0000259" key="2">
    <source>
        <dbReference type="Pfam" id="PF25381"/>
    </source>
</evidence>
<feature type="compositionally biased region" description="Low complexity" evidence="1">
    <location>
        <begin position="996"/>
        <end position="1009"/>
    </location>
</feature>
<feature type="compositionally biased region" description="Low complexity" evidence="1">
    <location>
        <begin position="495"/>
        <end position="506"/>
    </location>
</feature>
<feature type="compositionally biased region" description="Polar residues" evidence="1">
    <location>
        <begin position="1075"/>
        <end position="1097"/>
    </location>
</feature>
<dbReference type="InterPro" id="IPR058155">
    <property type="entry name" value="Skg3/CAF120-like_PH"/>
</dbReference>
<feature type="compositionally biased region" description="Polar residues" evidence="1">
    <location>
        <begin position="1018"/>
        <end position="1028"/>
    </location>
</feature>
<feature type="region of interest" description="Disordered" evidence="1">
    <location>
        <begin position="557"/>
        <end position="667"/>
    </location>
</feature>
<dbReference type="STRING" id="286115.A0A507DL76"/>
<proteinExistence type="predicted"/>
<organism evidence="3 4">
    <name type="scientific">Synchytrium endobioticum</name>
    <dbReference type="NCBI Taxonomy" id="286115"/>
    <lineage>
        <taxon>Eukaryota</taxon>
        <taxon>Fungi</taxon>
        <taxon>Fungi incertae sedis</taxon>
        <taxon>Chytridiomycota</taxon>
        <taxon>Chytridiomycota incertae sedis</taxon>
        <taxon>Chytridiomycetes</taxon>
        <taxon>Synchytriales</taxon>
        <taxon>Synchytriaceae</taxon>
        <taxon>Synchytrium</taxon>
    </lineage>
</organism>
<gene>
    <name evidence="3" type="ORF">SeMB42_g01521</name>
</gene>
<dbReference type="Proteomes" id="UP000317494">
    <property type="component" value="Unassembled WGS sequence"/>
</dbReference>